<dbReference type="AlphaFoldDB" id="A0A3E0VI08"/>
<dbReference type="PANTHER" id="PTHR43433:SF5">
    <property type="entry name" value="AB HYDROLASE-1 DOMAIN-CONTAINING PROTEIN"/>
    <property type="match status" value="1"/>
</dbReference>
<feature type="domain" description="Alpha/beta hydrolase fold-5" evidence="1">
    <location>
        <begin position="56"/>
        <end position="156"/>
    </location>
</feature>
<comment type="caution">
    <text evidence="2">The sequence shown here is derived from an EMBL/GenBank/DDBJ whole genome shotgun (WGS) entry which is preliminary data.</text>
</comment>
<reference evidence="2 3" key="1">
    <citation type="submission" date="2017-04" db="EMBL/GenBank/DDBJ databases">
        <title>Comparative genome analysis of Subtercola boreus.</title>
        <authorList>
            <person name="Cho Y.-J."/>
            <person name="Cho A."/>
            <person name="Kim O.-S."/>
            <person name="Lee J.-I."/>
        </authorList>
    </citation>
    <scope>NUCLEOTIDE SEQUENCE [LARGE SCALE GENOMIC DNA]</scope>
    <source>
        <strain evidence="2 3">K300</strain>
    </source>
</reference>
<evidence type="ECO:0000313" key="2">
    <source>
        <dbReference type="EMBL" id="RFA09020.1"/>
    </source>
</evidence>
<dbReference type="Pfam" id="PF12695">
    <property type="entry name" value="Abhydrolase_5"/>
    <property type="match status" value="1"/>
</dbReference>
<evidence type="ECO:0000313" key="3">
    <source>
        <dbReference type="Proteomes" id="UP000256486"/>
    </source>
</evidence>
<dbReference type="InterPro" id="IPR050471">
    <property type="entry name" value="AB_hydrolase"/>
</dbReference>
<keyword evidence="3" id="KW-1185">Reference proteome</keyword>
<dbReference type="GO" id="GO:0016787">
    <property type="term" value="F:hydrolase activity"/>
    <property type="evidence" value="ECO:0007669"/>
    <property type="project" value="InterPro"/>
</dbReference>
<sequence>MSEKQIFTSGERSFAFAVEGTGPALVLVADRGSDLDGLGTISHLVSAADFRVVRIETDTAQDVVDVLDGLDIEHAWIGGHGSGGVVARTVAIENHDRVNGVLLLGVDDGAPALAEGIPVLVVQATDDDVTPPANGTALRDSAPGLVSVVEIEGGGHRFPETRAGETAWAIEDYLDWD</sequence>
<proteinExistence type="predicted"/>
<dbReference type="InterPro" id="IPR029058">
    <property type="entry name" value="AB_hydrolase_fold"/>
</dbReference>
<dbReference type="SUPFAM" id="SSF53474">
    <property type="entry name" value="alpha/beta-Hydrolases"/>
    <property type="match status" value="1"/>
</dbReference>
<dbReference type="EMBL" id="NBWZ01000001">
    <property type="protein sequence ID" value="RFA09020.1"/>
    <property type="molecule type" value="Genomic_DNA"/>
</dbReference>
<evidence type="ECO:0000259" key="1">
    <source>
        <dbReference type="Pfam" id="PF12695"/>
    </source>
</evidence>
<organism evidence="2 3">
    <name type="scientific">Subtercola boreus</name>
    <dbReference type="NCBI Taxonomy" id="120213"/>
    <lineage>
        <taxon>Bacteria</taxon>
        <taxon>Bacillati</taxon>
        <taxon>Actinomycetota</taxon>
        <taxon>Actinomycetes</taxon>
        <taxon>Micrococcales</taxon>
        <taxon>Microbacteriaceae</taxon>
        <taxon>Subtercola</taxon>
    </lineage>
</organism>
<dbReference type="RefSeq" id="WP_116414413.1">
    <property type="nucleotide sequence ID" value="NZ_NBWZ01000001.1"/>
</dbReference>
<dbReference type="OrthoDB" id="5077249at2"/>
<protein>
    <recommendedName>
        <fullName evidence="1">Alpha/beta hydrolase fold-5 domain-containing protein</fullName>
    </recommendedName>
</protein>
<dbReference type="Proteomes" id="UP000256486">
    <property type="component" value="Unassembled WGS sequence"/>
</dbReference>
<gene>
    <name evidence="2" type="ORF">B7R54_07130</name>
</gene>
<dbReference type="PANTHER" id="PTHR43433">
    <property type="entry name" value="HYDROLASE, ALPHA/BETA FOLD FAMILY PROTEIN"/>
    <property type="match status" value="1"/>
</dbReference>
<accession>A0A3E0VI08</accession>
<name>A0A3E0VI08_9MICO</name>
<dbReference type="Gene3D" id="3.40.50.1820">
    <property type="entry name" value="alpha/beta hydrolase"/>
    <property type="match status" value="2"/>
</dbReference>
<dbReference type="InterPro" id="IPR029059">
    <property type="entry name" value="AB_hydrolase_5"/>
</dbReference>